<keyword evidence="3" id="KW-1185">Reference proteome</keyword>
<evidence type="ECO:0000313" key="2">
    <source>
        <dbReference type="EMBL" id="CAH1634924.1"/>
    </source>
</evidence>
<reference evidence="2" key="1">
    <citation type="submission" date="2022-02" db="EMBL/GenBank/DDBJ databases">
        <authorList>
            <person name="King R."/>
        </authorList>
    </citation>
    <scope>NUCLEOTIDE SEQUENCE</scope>
</reference>
<gene>
    <name evidence="2" type="ORF">SPLIT_LOCUS286</name>
</gene>
<evidence type="ECO:0000313" key="3">
    <source>
        <dbReference type="Proteomes" id="UP001153321"/>
    </source>
</evidence>
<dbReference type="AlphaFoldDB" id="A0A9P0MYP1"/>
<name>A0A9P0MYP1_SPOLI</name>
<organism evidence="2 3">
    <name type="scientific">Spodoptera littoralis</name>
    <name type="common">Egyptian cotton leafworm</name>
    <dbReference type="NCBI Taxonomy" id="7109"/>
    <lineage>
        <taxon>Eukaryota</taxon>
        <taxon>Metazoa</taxon>
        <taxon>Ecdysozoa</taxon>
        <taxon>Arthropoda</taxon>
        <taxon>Hexapoda</taxon>
        <taxon>Insecta</taxon>
        <taxon>Pterygota</taxon>
        <taxon>Neoptera</taxon>
        <taxon>Endopterygota</taxon>
        <taxon>Lepidoptera</taxon>
        <taxon>Glossata</taxon>
        <taxon>Ditrysia</taxon>
        <taxon>Noctuoidea</taxon>
        <taxon>Noctuidae</taxon>
        <taxon>Amphipyrinae</taxon>
        <taxon>Spodoptera</taxon>
    </lineage>
</organism>
<feature type="region of interest" description="Disordered" evidence="1">
    <location>
        <begin position="1"/>
        <end position="45"/>
    </location>
</feature>
<dbReference type="Proteomes" id="UP001153321">
    <property type="component" value="Chromosome 1"/>
</dbReference>
<protein>
    <submittedName>
        <fullName evidence="2">Uncharacterized protein</fullName>
    </submittedName>
</protein>
<proteinExistence type="predicted"/>
<sequence>MTDPKQQFVDHRKFCSLRESNPRDAARQPVAQPLRQPCSRVTQSP</sequence>
<accession>A0A9P0MYP1</accession>
<dbReference type="EMBL" id="LR824532">
    <property type="protein sequence ID" value="CAH1634924.1"/>
    <property type="molecule type" value="Genomic_DNA"/>
</dbReference>
<evidence type="ECO:0000256" key="1">
    <source>
        <dbReference type="SAM" id="MobiDB-lite"/>
    </source>
</evidence>